<reference evidence="2 3" key="1">
    <citation type="submission" date="2014-06" db="EMBL/GenBank/DDBJ databases">
        <authorList>
            <consortium name="DOE Joint Genome Institute"/>
            <person name="Kuo A."/>
            <person name="Kohler A."/>
            <person name="Nagy L.G."/>
            <person name="Floudas D."/>
            <person name="Copeland A."/>
            <person name="Barry K.W."/>
            <person name="Cichocki N."/>
            <person name="Veneault-Fourrey C."/>
            <person name="LaButti K."/>
            <person name="Lindquist E.A."/>
            <person name="Lipzen A."/>
            <person name="Lundell T."/>
            <person name="Morin E."/>
            <person name="Murat C."/>
            <person name="Sun H."/>
            <person name="Tunlid A."/>
            <person name="Henrissat B."/>
            <person name="Grigoriev I.V."/>
            <person name="Hibbett D.S."/>
            <person name="Martin F."/>
            <person name="Nordberg H.P."/>
            <person name="Cantor M.N."/>
            <person name="Hua S.X."/>
        </authorList>
    </citation>
    <scope>NUCLEOTIDE SEQUENCE [LARGE SCALE GENOMIC DNA]</scope>
    <source>
        <strain evidence="2 3">ATCC 200175</strain>
    </source>
</reference>
<name>A0A0C9TNQ4_PAXIN</name>
<evidence type="ECO:0000313" key="3">
    <source>
        <dbReference type="Proteomes" id="UP000053647"/>
    </source>
</evidence>
<protein>
    <submittedName>
        <fullName evidence="2">Unplaced genomic scaffold PAXINscaffold_140, whole genome shotgun sequence</fullName>
    </submittedName>
</protein>
<accession>A0A0C9TNQ4</accession>
<dbReference type="HOGENOM" id="CLU_000288_7_18_1"/>
<sequence length="292" mass="33013">MLSHTPLDLTVHLSPQGIYPAVYGRWTDIWKCDLKQDSQSYEVAVQSIRSYDLNDHDIRQKNKTLRRKFEVRARLDHENILPLLGVATGFGRFTALVYPWVENSTLTSYLQRNGERLSLRDRLGLLRDVAAGLRYLHSCSIVHGDLTGSNILISASGRAQLSVSNSNIIMELLGTTHSPMNGAIRWAAPETITTHDAGSSAWIPNEQSVMYSFGSIMLQVFSGEVPYTDLQRDLEVMLALSTGVKPSRPQTPWMTNRIWEFIQRCWTTVELGTKRPSAEEALHFIQEELNLL</sequence>
<dbReference type="Gene3D" id="1.10.510.10">
    <property type="entry name" value="Transferase(Phosphotransferase) domain 1"/>
    <property type="match status" value="1"/>
</dbReference>
<evidence type="ECO:0000313" key="2">
    <source>
        <dbReference type="EMBL" id="KIJ09442.1"/>
    </source>
</evidence>
<dbReference type="AlphaFoldDB" id="A0A0C9TNQ4"/>
<dbReference type="PROSITE" id="PS50011">
    <property type="entry name" value="PROTEIN_KINASE_DOM"/>
    <property type="match status" value="1"/>
</dbReference>
<dbReference type="InterPro" id="IPR000719">
    <property type="entry name" value="Prot_kinase_dom"/>
</dbReference>
<dbReference type="InterPro" id="IPR051681">
    <property type="entry name" value="Ser/Thr_Kinases-Pseudokinases"/>
</dbReference>
<dbReference type="PANTHER" id="PTHR44329">
    <property type="entry name" value="SERINE/THREONINE-PROTEIN KINASE TNNI3K-RELATED"/>
    <property type="match status" value="1"/>
</dbReference>
<dbReference type="Pfam" id="PF07714">
    <property type="entry name" value="PK_Tyr_Ser-Thr"/>
    <property type="match status" value="1"/>
</dbReference>
<dbReference type="OrthoDB" id="538607at2759"/>
<proteinExistence type="predicted"/>
<evidence type="ECO:0000259" key="1">
    <source>
        <dbReference type="PROSITE" id="PS50011"/>
    </source>
</evidence>
<dbReference type="InterPro" id="IPR008266">
    <property type="entry name" value="Tyr_kinase_AS"/>
</dbReference>
<feature type="domain" description="Protein kinase" evidence="1">
    <location>
        <begin position="15"/>
        <end position="289"/>
    </location>
</feature>
<dbReference type="Proteomes" id="UP000053647">
    <property type="component" value="Unassembled WGS sequence"/>
</dbReference>
<dbReference type="InterPro" id="IPR001245">
    <property type="entry name" value="Ser-Thr/Tyr_kinase_cat_dom"/>
</dbReference>
<organism evidence="2 3">
    <name type="scientific">Paxillus involutus ATCC 200175</name>
    <dbReference type="NCBI Taxonomy" id="664439"/>
    <lineage>
        <taxon>Eukaryota</taxon>
        <taxon>Fungi</taxon>
        <taxon>Dikarya</taxon>
        <taxon>Basidiomycota</taxon>
        <taxon>Agaricomycotina</taxon>
        <taxon>Agaricomycetes</taxon>
        <taxon>Agaricomycetidae</taxon>
        <taxon>Boletales</taxon>
        <taxon>Paxilineae</taxon>
        <taxon>Paxillaceae</taxon>
        <taxon>Paxillus</taxon>
    </lineage>
</organism>
<dbReference type="GO" id="GO:0004674">
    <property type="term" value="F:protein serine/threonine kinase activity"/>
    <property type="evidence" value="ECO:0007669"/>
    <property type="project" value="TreeGrafter"/>
</dbReference>
<dbReference type="PIRSF" id="PIRSF000654">
    <property type="entry name" value="Integrin-linked_kinase"/>
    <property type="match status" value="1"/>
</dbReference>
<gene>
    <name evidence="2" type="ORF">PAXINDRAFT_102247</name>
</gene>
<reference evidence="3" key="2">
    <citation type="submission" date="2015-01" db="EMBL/GenBank/DDBJ databases">
        <title>Evolutionary Origins and Diversification of the Mycorrhizal Mutualists.</title>
        <authorList>
            <consortium name="DOE Joint Genome Institute"/>
            <consortium name="Mycorrhizal Genomics Consortium"/>
            <person name="Kohler A."/>
            <person name="Kuo A."/>
            <person name="Nagy L.G."/>
            <person name="Floudas D."/>
            <person name="Copeland A."/>
            <person name="Barry K.W."/>
            <person name="Cichocki N."/>
            <person name="Veneault-Fourrey C."/>
            <person name="LaButti K."/>
            <person name="Lindquist E.A."/>
            <person name="Lipzen A."/>
            <person name="Lundell T."/>
            <person name="Morin E."/>
            <person name="Murat C."/>
            <person name="Riley R."/>
            <person name="Ohm R."/>
            <person name="Sun H."/>
            <person name="Tunlid A."/>
            <person name="Henrissat B."/>
            <person name="Grigoriev I.V."/>
            <person name="Hibbett D.S."/>
            <person name="Martin F."/>
        </authorList>
    </citation>
    <scope>NUCLEOTIDE SEQUENCE [LARGE SCALE GENOMIC DNA]</scope>
    <source>
        <strain evidence="3">ATCC 200175</strain>
    </source>
</reference>
<keyword evidence="3" id="KW-1185">Reference proteome</keyword>
<dbReference type="GO" id="GO:0005524">
    <property type="term" value="F:ATP binding"/>
    <property type="evidence" value="ECO:0007669"/>
    <property type="project" value="InterPro"/>
</dbReference>
<dbReference type="InterPro" id="IPR011009">
    <property type="entry name" value="Kinase-like_dom_sf"/>
</dbReference>
<dbReference type="SUPFAM" id="SSF56112">
    <property type="entry name" value="Protein kinase-like (PK-like)"/>
    <property type="match status" value="1"/>
</dbReference>
<dbReference type="EMBL" id="KN819462">
    <property type="protein sequence ID" value="KIJ09442.1"/>
    <property type="molecule type" value="Genomic_DNA"/>
</dbReference>
<dbReference type="PROSITE" id="PS00109">
    <property type="entry name" value="PROTEIN_KINASE_TYR"/>
    <property type="match status" value="1"/>
</dbReference>